<dbReference type="Pfam" id="PF16127">
    <property type="entry name" value="DUF4839"/>
    <property type="match status" value="1"/>
</dbReference>
<keyword evidence="2" id="KW-0732">Signal</keyword>
<feature type="compositionally biased region" description="Low complexity" evidence="1">
    <location>
        <begin position="133"/>
        <end position="172"/>
    </location>
</feature>
<proteinExistence type="predicted"/>
<dbReference type="EMBL" id="CP032620">
    <property type="protein sequence ID" value="AYF94007.1"/>
    <property type="molecule type" value="Genomic_DNA"/>
</dbReference>
<keyword evidence="4" id="KW-1185">Reference proteome</keyword>
<evidence type="ECO:0000256" key="2">
    <source>
        <dbReference type="SAM" id="SignalP"/>
    </source>
</evidence>
<accession>A0ABM6Z9N2</accession>
<feature type="region of interest" description="Disordered" evidence="1">
    <location>
        <begin position="113"/>
        <end position="190"/>
    </location>
</feature>
<reference evidence="4" key="1">
    <citation type="submission" date="2018-09" db="EMBL/GenBank/DDBJ databases">
        <title>Complete genome sequence of Streptococcus sp. KCOM 2890 (=JS71).</title>
        <authorList>
            <person name="Kook J.-K."/>
            <person name="Park S.-N."/>
            <person name="Lim Y.K."/>
        </authorList>
    </citation>
    <scope>NUCLEOTIDE SEQUENCE [LARGE SCALE GENOMIC DNA]</scope>
    <source>
        <strain evidence="4">JS71</strain>
    </source>
</reference>
<sequence length="303" mass="33339">MKIIKSTILSIIVILFLSSCSENKDNFQSTNIKLPISSKNINKKNYKVVVNQLKDAGFTDVKTDKIEDLVTGWLKKDGEIESVTINGDTDFTEGQEFPKNAKITVIYHTFKEDKSENKETKDSTQKKDKNTKKNSSSSSVDTKSSPSSSKTSSSSTTTSSSSSQASSNTSDTPTPSETQVINPDNNPEFASILKTEDPTAISNFVQKFKGKVVEFNGYIAYFNPHGNYKTRYDILIYAGDYPGPDLASPGPAFQFNDVAPTSVFRNFSGDGIGIGQNIHIKATIREFSTGELFILDPIEVTER</sequence>
<evidence type="ECO:0000256" key="1">
    <source>
        <dbReference type="SAM" id="MobiDB-lite"/>
    </source>
</evidence>
<gene>
    <name evidence="3" type="ORF">D7D50_05115</name>
</gene>
<name>A0ABM6Z9N2_9STRE</name>
<dbReference type="Proteomes" id="UP000277293">
    <property type="component" value="Chromosome"/>
</dbReference>
<dbReference type="InterPro" id="IPR032290">
    <property type="entry name" value="DUF4839"/>
</dbReference>
<organism evidence="3 4">
    <name type="scientific">Streptococcus koreensis</name>
    <dbReference type="NCBI Taxonomy" id="2382163"/>
    <lineage>
        <taxon>Bacteria</taxon>
        <taxon>Bacillati</taxon>
        <taxon>Bacillota</taxon>
        <taxon>Bacilli</taxon>
        <taxon>Lactobacillales</taxon>
        <taxon>Streptococcaceae</taxon>
        <taxon>Streptococcus</taxon>
    </lineage>
</organism>
<protein>
    <submittedName>
        <fullName evidence="3">DUF4839 domain-containing protein</fullName>
    </submittedName>
</protein>
<feature type="signal peptide" evidence="2">
    <location>
        <begin position="1"/>
        <end position="24"/>
    </location>
</feature>
<feature type="compositionally biased region" description="Polar residues" evidence="1">
    <location>
        <begin position="173"/>
        <end position="185"/>
    </location>
</feature>
<evidence type="ECO:0000313" key="4">
    <source>
        <dbReference type="Proteomes" id="UP000277293"/>
    </source>
</evidence>
<feature type="chain" id="PRO_5047237395" evidence="2">
    <location>
        <begin position="25"/>
        <end position="303"/>
    </location>
</feature>
<feature type="compositionally biased region" description="Basic and acidic residues" evidence="1">
    <location>
        <begin position="113"/>
        <end position="128"/>
    </location>
</feature>
<dbReference type="PROSITE" id="PS51257">
    <property type="entry name" value="PROKAR_LIPOPROTEIN"/>
    <property type="match status" value="1"/>
</dbReference>
<evidence type="ECO:0000313" key="3">
    <source>
        <dbReference type="EMBL" id="AYF94007.1"/>
    </source>
</evidence>
<dbReference type="RefSeq" id="WP_120701658.1">
    <property type="nucleotide sequence ID" value="NZ_CP032620.1"/>
</dbReference>